<dbReference type="Pfam" id="PF13689">
    <property type="entry name" value="DUF4154"/>
    <property type="match status" value="1"/>
</dbReference>
<dbReference type="KEGG" id="chrb:DK843_21830"/>
<reference evidence="2 3" key="1">
    <citation type="submission" date="2018-05" db="EMBL/GenBank/DDBJ databases">
        <title>Genome sequencing, assembly and analysis of the novel insecticidal bacterium, Chromobacterium phragmitis.</title>
        <authorList>
            <person name="Sparks M.E."/>
            <person name="Blackburn M.B."/>
            <person name="Gundersen-Rindal D.E."/>
        </authorList>
    </citation>
    <scope>NUCLEOTIDE SEQUENCE [LARGE SCALE GENOMIC DNA]</scope>
    <source>
        <strain evidence="2">IIBBL 274-1</strain>
    </source>
</reference>
<dbReference type="InterPro" id="IPR025293">
    <property type="entry name" value="YfiR/HmsC-like"/>
</dbReference>
<dbReference type="Proteomes" id="UP000252038">
    <property type="component" value="Chromosome"/>
</dbReference>
<feature type="region of interest" description="Disordered" evidence="1">
    <location>
        <begin position="48"/>
        <end position="67"/>
    </location>
</feature>
<dbReference type="AlphaFoldDB" id="A0A344UN56"/>
<evidence type="ECO:0000313" key="2">
    <source>
        <dbReference type="EMBL" id="AXE36704.1"/>
    </source>
</evidence>
<evidence type="ECO:0008006" key="4">
    <source>
        <dbReference type="Google" id="ProtNLM"/>
    </source>
</evidence>
<accession>A0A344UN56</accession>
<dbReference type="EMBL" id="CP029554">
    <property type="protein sequence ID" value="AXE36704.1"/>
    <property type="molecule type" value="Genomic_DNA"/>
</dbReference>
<evidence type="ECO:0000256" key="1">
    <source>
        <dbReference type="SAM" id="MobiDB-lite"/>
    </source>
</evidence>
<protein>
    <recommendedName>
        <fullName evidence="4">DUF4154 domain-containing protein</fullName>
    </recommendedName>
</protein>
<evidence type="ECO:0000313" key="3">
    <source>
        <dbReference type="Proteomes" id="UP000252038"/>
    </source>
</evidence>
<dbReference type="OrthoDB" id="8527941at2"/>
<proteinExistence type="predicted"/>
<name>A0A344UN56_9NEIS</name>
<organism evidence="2 3">
    <name type="scientific">Chromobacterium phragmitis</name>
    <dbReference type="NCBI Taxonomy" id="2202141"/>
    <lineage>
        <taxon>Bacteria</taxon>
        <taxon>Pseudomonadati</taxon>
        <taxon>Pseudomonadota</taxon>
        <taxon>Betaproteobacteria</taxon>
        <taxon>Neisseriales</taxon>
        <taxon>Chromobacteriaceae</taxon>
        <taxon>Chromobacterium</taxon>
    </lineage>
</organism>
<dbReference type="KEGG" id="chri:DK842_16305"/>
<gene>
    <name evidence="2" type="ORF">DK843_21830</name>
</gene>
<sequence length="279" mass="30883">MVAAAKLANFRTQAIERRAAPRRRAANLRQRRQSGWLYRGRCQLQLAGHPRRHPDAGAGQSVRPPPRRIRQLRLRRPGGNRPRRHHAAESGVLMAAAFSFRPALRRLLIAFSLLFAPLFASADDPSIEYPVKAAYLLRFTDYVEWPAASFPQADTPLVIAVLGSDRFAQTLGQLLAGRSYHQHAFRIRTVKPGDNLDGVQMLFVSQQAQSAFHRIAGGLDDKPVLTITEAAGDMPPGSVINFVKTDNRVGFVISLANARRVNLKLSSRLLSVAMRVEGG</sequence>